<evidence type="ECO:0000259" key="7">
    <source>
        <dbReference type="Pfam" id="PF00828"/>
    </source>
</evidence>
<evidence type="ECO:0000256" key="2">
    <source>
        <dbReference type="ARBA" id="ARBA00022980"/>
    </source>
</evidence>
<comment type="similarity">
    <text evidence="1 4 5">Belongs to the universal ribosomal protein uL15 family.</text>
</comment>
<dbReference type="GO" id="GO:0003735">
    <property type="term" value="F:structural constituent of ribosome"/>
    <property type="evidence" value="ECO:0007669"/>
    <property type="project" value="InterPro"/>
</dbReference>
<dbReference type="NCBIfam" id="TIGR01071">
    <property type="entry name" value="rplO_bact"/>
    <property type="match status" value="1"/>
</dbReference>
<dbReference type="InterPro" id="IPR036227">
    <property type="entry name" value="Ribosomal_uL15/eL18_sf"/>
</dbReference>
<dbReference type="SUPFAM" id="SSF52080">
    <property type="entry name" value="Ribosomal proteins L15p and L18e"/>
    <property type="match status" value="1"/>
</dbReference>
<keyword evidence="4" id="KW-0699">rRNA-binding</keyword>
<dbReference type="KEGG" id="als:DJ013_10750"/>
<dbReference type="InterPro" id="IPR001196">
    <property type="entry name" value="Ribosomal_uL15_CS"/>
</dbReference>
<evidence type="ECO:0000256" key="6">
    <source>
        <dbReference type="SAM" id="MobiDB-lite"/>
    </source>
</evidence>
<dbReference type="GO" id="GO:0019843">
    <property type="term" value="F:rRNA binding"/>
    <property type="evidence" value="ECO:0007669"/>
    <property type="project" value="UniProtKB-UniRule"/>
</dbReference>
<dbReference type="HAMAP" id="MF_01341">
    <property type="entry name" value="Ribosomal_uL15"/>
    <property type="match status" value="1"/>
</dbReference>
<reference evidence="8 9" key="1">
    <citation type="submission" date="2018-05" db="EMBL/GenBank/DDBJ databases">
        <title>Complete genome sequence of Arcticibacterium luteifluviistationis SM1504T, a cytophagaceae bacterium isolated from Arctic surface seawater.</title>
        <authorList>
            <person name="Li Y."/>
            <person name="Qin Q.-L."/>
        </authorList>
    </citation>
    <scope>NUCLEOTIDE SEQUENCE [LARGE SCALE GENOMIC DNA]</scope>
    <source>
        <strain evidence="8 9">SM1504</strain>
    </source>
</reference>
<dbReference type="EMBL" id="CP029480">
    <property type="protein sequence ID" value="AWW00878.1"/>
    <property type="molecule type" value="Genomic_DNA"/>
</dbReference>
<gene>
    <name evidence="4" type="primary">rplO</name>
    <name evidence="8" type="ORF">DJ013_10750</name>
</gene>
<keyword evidence="2 4" id="KW-0689">Ribosomal protein</keyword>
<proteinExistence type="inferred from homology"/>
<feature type="region of interest" description="Disordered" evidence="6">
    <location>
        <begin position="1"/>
        <end position="56"/>
    </location>
</feature>
<evidence type="ECO:0000256" key="3">
    <source>
        <dbReference type="ARBA" id="ARBA00023274"/>
    </source>
</evidence>
<feature type="domain" description="Large ribosomal subunit protein uL15/eL18" evidence="7">
    <location>
        <begin position="77"/>
        <end position="146"/>
    </location>
</feature>
<protein>
    <recommendedName>
        <fullName evidence="4">Large ribosomal subunit protein uL15</fullName>
    </recommendedName>
</protein>
<name>A0A2Z4GIB9_9BACT</name>
<dbReference type="GO" id="GO:0006412">
    <property type="term" value="P:translation"/>
    <property type="evidence" value="ECO:0007669"/>
    <property type="project" value="UniProtKB-UniRule"/>
</dbReference>
<evidence type="ECO:0000256" key="1">
    <source>
        <dbReference type="ARBA" id="ARBA00007320"/>
    </source>
</evidence>
<accession>A0A2Z4GIB9</accession>
<organism evidence="8 9">
    <name type="scientific">Arcticibacterium luteifluviistationis</name>
    <dbReference type="NCBI Taxonomy" id="1784714"/>
    <lineage>
        <taxon>Bacteria</taxon>
        <taxon>Pseudomonadati</taxon>
        <taxon>Bacteroidota</taxon>
        <taxon>Cytophagia</taxon>
        <taxon>Cytophagales</taxon>
        <taxon>Leadbetterellaceae</taxon>
        <taxon>Arcticibacterium</taxon>
    </lineage>
</organism>
<evidence type="ECO:0000256" key="5">
    <source>
        <dbReference type="RuleBase" id="RU003888"/>
    </source>
</evidence>
<dbReference type="InterPro" id="IPR005749">
    <property type="entry name" value="Ribosomal_uL15_bac-type"/>
</dbReference>
<dbReference type="PANTHER" id="PTHR12934">
    <property type="entry name" value="50S RIBOSOMAL PROTEIN L15"/>
    <property type="match status" value="1"/>
</dbReference>
<comment type="subunit">
    <text evidence="4">Part of the 50S ribosomal subunit.</text>
</comment>
<keyword evidence="9" id="KW-1185">Reference proteome</keyword>
<dbReference type="PROSITE" id="PS00475">
    <property type="entry name" value="RIBOSOMAL_L15"/>
    <property type="match status" value="1"/>
</dbReference>
<dbReference type="Gene3D" id="3.100.10.10">
    <property type="match status" value="1"/>
</dbReference>
<dbReference type="Proteomes" id="UP000249873">
    <property type="component" value="Chromosome"/>
</dbReference>
<keyword evidence="4" id="KW-0694">RNA-binding</keyword>
<dbReference type="InterPro" id="IPR021131">
    <property type="entry name" value="Ribosomal_uL15/eL18"/>
</dbReference>
<dbReference type="GO" id="GO:0022625">
    <property type="term" value="C:cytosolic large ribosomal subunit"/>
    <property type="evidence" value="ECO:0007669"/>
    <property type="project" value="TreeGrafter"/>
</dbReference>
<dbReference type="InterPro" id="IPR030878">
    <property type="entry name" value="Ribosomal_uL15"/>
</dbReference>
<dbReference type="Gene3D" id="1.10.150.20">
    <property type="entry name" value="5' to 3' exonuclease, C-terminal subdomain"/>
    <property type="match status" value="1"/>
</dbReference>
<dbReference type="PANTHER" id="PTHR12934:SF11">
    <property type="entry name" value="LARGE RIBOSOMAL SUBUNIT PROTEIN UL15M"/>
    <property type="match status" value="1"/>
</dbReference>
<dbReference type="AlphaFoldDB" id="A0A2Z4GIB9"/>
<dbReference type="OrthoDB" id="9810293at2"/>
<evidence type="ECO:0000313" key="8">
    <source>
        <dbReference type="EMBL" id="AWW00878.1"/>
    </source>
</evidence>
<sequence>MKLENLKPASGSTKQNSRVGRGQGSGGGGTAKRGHNGAKSRSGYSQKRGFEGGQMPLQRRVPKFGFNNINRVAYKAINLDTLQSLADNVGVKSIDLGLLYNTGLTQKSDVVKILGRGELNAALEVKVNAFSKSAIAAIEKAGGTAVVDATFNPEATIELKGKKLGATASVEVAVKPAKKEVKSAIKVVEDKAPKKVATKKASKGDDLKKIEGVGPKIAELLSTGGFDTFAKLSEANVEDLQNILDEAGSRYTSHNPTTWPQQAALAAADKWEELKELQDKLNGGRPE</sequence>
<keyword evidence="3 4" id="KW-0687">Ribonucleoprotein</keyword>
<feature type="compositionally biased region" description="Gly residues" evidence="6">
    <location>
        <begin position="21"/>
        <end position="31"/>
    </location>
</feature>
<evidence type="ECO:0000313" key="9">
    <source>
        <dbReference type="Proteomes" id="UP000249873"/>
    </source>
</evidence>
<evidence type="ECO:0000256" key="4">
    <source>
        <dbReference type="HAMAP-Rule" id="MF_01341"/>
    </source>
</evidence>
<dbReference type="Pfam" id="PF00828">
    <property type="entry name" value="Ribosomal_L27A"/>
    <property type="match status" value="1"/>
</dbReference>
<dbReference type="Pfam" id="PF14520">
    <property type="entry name" value="HHH_5"/>
    <property type="match status" value="1"/>
</dbReference>
<comment type="function">
    <text evidence="4">Binds to the 23S rRNA.</text>
</comment>